<keyword evidence="11" id="KW-1133">Transmembrane helix</keyword>
<dbReference type="InterPro" id="IPR003594">
    <property type="entry name" value="HATPase_dom"/>
</dbReference>
<evidence type="ECO:0000256" key="11">
    <source>
        <dbReference type="ARBA" id="ARBA00022989"/>
    </source>
</evidence>
<dbReference type="CDD" id="cd00082">
    <property type="entry name" value="HisKA"/>
    <property type="match status" value="1"/>
</dbReference>
<feature type="modified residue" description="4-aspartylphosphate" evidence="15">
    <location>
        <position position="595"/>
    </location>
</feature>
<dbReference type="Gene3D" id="3.40.50.2300">
    <property type="match status" value="1"/>
</dbReference>
<dbReference type="AlphaFoldDB" id="A0A1T4NYL0"/>
<dbReference type="CDD" id="cd17546">
    <property type="entry name" value="REC_hyHK_CKI1_RcsC-like"/>
    <property type="match status" value="1"/>
</dbReference>
<dbReference type="SUPFAM" id="SSF47226">
    <property type="entry name" value="Histidine-containing phosphotransfer domain, HPT domain"/>
    <property type="match status" value="1"/>
</dbReference>
<dbReference type="InterPro" id="IPR035965">
    <property type="entry name" value="PAS-like_dom_sf"/>
</dbReference>
<feature type="domain" description="PAS" evidence="18">
    <location>
        <begin position="167"/>
        <end position="204"/>
    </location>
</feature>
<dbReference type="SMART" id="SM00448">
    <property type="entry name" value="REC"/>
    <property type="match status" value="1"/>
</dbReference>
<comment type="subcellular location">
    <subcellularLocation>
        <location evidence="2">Cell inner membrane</location>
        <topology evidence="2">Multi-pass membrane protein</topology>
    </subcellularLocation>
</comment>
<evidence type="ECO:0000256" key="4">
    <source>
        <dbReference type="ARBA" id="ARBA00022475"/>
    </source>
</evidence>
<dbReference type="CDD" id="cd16922">
    <property type="entry name" value="HATPase_EvgS-ArcB-TorS-like"/>
    <property type="match status" value="1"/>
</dbReference>
<dbReference type="InterPro" id="IPR013767">
    <property type="entry name" value="PAS_fold"/>
</dbReference>
<evidence type="ECO:0000256" key="12">
    <source>
        <dbReference type="ARBA" id="ARBA00023012"/>
    </source>
</evidence>
<dbReference type="Gene3D" id="1.20.120.160">
    <property type="entry name" value="HPT domain"/>
    <property type="match status" value="1"/>
</dbReference>
<gene>
    <name evidence="20" type="ORF">SAMN05428963_103247</name>
</gene>
<evidence type="ECO:0000259" key="16">
    <source>
        <dbReference type="PROSITE" id="PS50109"/>
    </source>
</evidence>
<evidence type="ECO:0000256" key="2">
    <source>
        <dbReference type="ARBA" id="ARBA00004429"/>
    </source>
</evidence>
<evidence type="ECO:0000256" key="8">
    <source>
        <dbReference type="ARBA" id="ARBA00022692"/>
    </source>
</evidence>
<keyword evidence="10" id="KW-0067">ATP-binding</keyword>
<organism evidence="20 21">
    <name type="scientific">Consotaella salsifontis</name>
    <dbReference type="NCBI Taxonomy" id="1365950"/>
    <lineage>
        <taxon>Bacteria</taxon>
        <taxon>Pseudomonadati</taxon>
        <taxon>Pseudomonadota</taxon>
        <taxon>Alphaproteobacteria</taxon>
        <taxon>Hyphomicrobiales</taxon>
        <taxon>Aurantimonadaceae</taxon>
        <taxon>Consotaella</taxon>
    </lineage>
</organism>
<dbReference type="SUPFAM" id="SSF52172">
    <property type="entry name" value="CheY-like"/>
    <property type="match status" value="1"/>
</dbReference>
<feature type="domain" description="HPt" evidence="19">
    <location>
        <begin position="698"/>
        <end position="798"/>
    </location>
</feature>
<dbReference type="Gene3D" id="3.30.450.20">
    <property type="entry name" value="PAS domain"/>
    <property type="match status" value="1"/>
</dbReference>
<dbReference type="PROSITE" id="PS50110">
    <property type="entry name" value="RESPONSE_REGULATORY"/>
    <property type="match status" value="1"/>
</dbReference>
<dbReference type="InterPro" id="IPR011006">
    <property type="entry name" value="CheY-like_superfamily"/>
</dbReference>
<feature type="domain" description="Response regulatory" evidence="17">
    <location>
        <begin position="546"/>
        <end position="664"/>
    </location>
</feature>
<protein>
    <recommendedName>
        <fullName evidence="3">histidine kinase</fullName>
        <ecNumber evidence="3">2.7.13.3</ecNumber>
    </recommendedName>
</protein>
<dbReference type="Proteomes" id="UP000190135">
    <property type="component" value="Unassembled WGS sequence"/>
</dbReference>
<evidence type="ECO:0000256" key="14">
    <source>
        <dbReference type="PROSITE-ProRule" id="PRU00110"/>
    </source>
</evidence>
<evidence type="ECO:0000313" key="20">
    <source>
        <dbReference type="EMBL" id="SJZ84182.1"/>
    </source>
</evidence>
<dbReference type="PANTHER" id="PTHR43047">
    <property type="entry name" value="TWO-COMPONENT HISTIDINE PROTEIN KINASE"/>
    <property type="match status" value="1"/>
</dbReference>
<sequence>MPPVAALHRLLRDNELWLVRRTIEHHKKRNYLGFVSTLEEAWRAAVVGLIDALEAAEAKNGPVGPLLARLNYAEDPVAGYGIEVAERHRARGVDLALFLGSLKISRQAFLDLVAECDLPAAVRRGYRERVDNYFDRVEAGLCSRWASVDHETDIAALRERNRAVVNEKNKYLTIFESLKDPVVLLNEQGEIENFNAAAGALVGIPARPGAAYYGGPLPGEVRAALNHLLETRRPTSEDGRIECMLRTPAGLRCFEVRRQAMMDVSHKYSGEVVILSDVTDYKTACDRAEEASRAKSAFLATISHEIRTPINGILGLSRLMRDNLGEARGRHHVDAIATSAKTLLATVNDILDFTKIEAGTIEPDPVDFSPSALLAEALAPFEAPALGKGLSLSSSVAPEVPERVRGDVTKLRQVLINLISNAVKFTERGAVVIRLSGQDQGAHAFRLHMTVEDNGVGIPPEAMETIFDPFVQADASIARRFGGTGMGLAICRQLVAIMDGAVWAESRPDGGSIFHATAVVECASPQDDRGEAAPSGAPATDDASLSVLIVDDNDINLMVAEGFLTRFGHRATLARDGTEARQCLAVETFDAVLLDLRLPDVDGLTLLAELRERERREGLVPAVAVLCTAQRDEALVGASAALGASTLGKPFAPEELRAALRQAAPERTHDTGGAAGEGKETEPMVDMTLLGEHAAMLGAAPMLRVIEVFRVSVPPMVETIGREVAAGRLSEAGREAHRLKSACANLGLRRLASRAAAIEAACGSGAGSEARAQAEGLSALLSLSLDELSRCWAALAGN</sequence>
<dbReference type="Gene3D" id="1.10.287.130">
    <property type="match status" value="1"/>
</dbReference>
<dbReference type="PROSITE" id="PS50112">
    <property type="entry name" value="PAS"/>
    <property type="match status" value="1"/>
</dbReference>
<proteinExistence type="predicted"/>
<dbReference type="Pfam" id="PF00072">
    <property type="entry name" value="Response_reg"/>
    <property type="match status" value="1"/>
</dbReference>
<keyword evidence="7" id="KW-0808">Transferase</keyword>
<dbReference type="PANTHER" id="PTHR43047:SF64">
    <property type="entry name" value="HISTIDINE KINASE CONTAINING CHEY-HOMOLOGOUS RECEIVER DOMAIN AND PAS DOMAIN-RELATED"/>
    <property type="match status" value="1"/>
</dbReference>
<evidence type="ECO:0000313" key="21">
    <source>
        <dbReference type="Proteomes" id="UP000190135"/>
    </source>
</evidence>
<dbReference type="InterPro" id="IPR036890">
    <property type="entry name" value="HATPase_C_sf"/>
</dbReference>
<comment type="catalytic activity">
    <reaction evidence="1">
        <text>ATP + protein L-histidine = ADP + protein N-phospho-L-histidine.</text>
        <dbReference type="EC" id="2.7.13.3"/>
    </reaction>
</comment>
<evidence type="ECO:0000256" key="5">
    <source>
        <dbReference type="ARBA" id="ARBA00022519"/>
    </source>
</evidence>
<keyword evidence="12" id="KW-0902">Two-component regulatory system</keyword>
<dbReference type="InterPro" id="IPR008207">
    <property type="entry name" value="Sig_transdc_His_kin_Hpt_dom"/>
</dbReference>
<evidence type="ECO:0000256" key="9">
    <source>
        <dbReference type="ARBA" id="ARBA00022777"/>
    </source>
</evidence>
<evidence type="ECO:0000256" key="6">
    <source>
        <dbReference type="ARBA" id="ARBA00022553"/>
    </source>
</evidence>
<dbReference type="InterPro" id="IPR003661">
    <property type="entry name" value="HisK_dim/P_dom"/>
</dbReference>
<dbReference type="PROSITE" id="PS50894">
    <property type="entry name" value="HPT"/>
    <property type="match status" value="1"/>
</dbReference>
<evidence type="ECO:0000256" key="10">
    <source>
        <dbReference type="ARBA" id="ARBA00022840"/>
    </source>
</evidence>
<dbReference type="GO" id="GO:0005886">
    <property type="term" value="C:plasma membrane"/>
    <property type="evidence" value="ECO:0007669"/>
    <property type="project" value="UniProtKB-SubCell"/>
</dbReference>
<dbReference type="InterPro" id="IPR036097">
    <property type="entry name" value="HisK_dim/P_sf"/>
</dbReference>
<evidence type="ECO:0000256" key="7">
    <source>
        <dbReference type="ARBA" id="ARBA00022679"/>
    </source>
</evidence>
<dbReference type="GO" id="GO:0000155">
    <property type="term" value="F:phosphorelay sensor kinase activity"/>
    <property type="evidence" value="ECO:0007669"/>
    <property type="project" value="InterPro"/>
</dbReference>
<dbReference type="Pfam" id="PF01627">
    <property type="entry name" value="Hpt"/>
    <property type="match status" value="1"/>
</dbReference>
<accession>A0A1T4NYL0</accession>
<dbReference type="STRING" id="1365950.SAMN05428963_103247"/>
<keyword evidence="5" id="KW-0997">Cell inner membrane</keyword>
<keyword evidence="21" id="KW-1185">Reference proteome</keyword>
<evidence type="ECO:0000259" key="19">
    <source>
        <dbReference type="PROSITE" id="PS50894"/>
    </source>
</evidence>
<dbReference type="EC" id="2.7.13.3" evidence="3"/>
<keyword evidence="8" id="KW-0812">Transmembrane</keyword>
<feature type="modified residue" description="Phosphohistidine" evidence="14">
    <location>
        <position position="737"/>
    </location>
</feature>
<feature type="domain" description="Histidine kinase" evidence="16">
    <location>
        <begin position="301"/>
        <end position="522"/>
    </location>
</feature>
<evidence type="ECO:0000259" key="18">
    <source>
        <dbReference type="PROSITE" id="PS50112"/>
    </source>
</evidence>
<evidence type="ECO:0000256" key="1">
    <source>
        <dbReference type="ARBA" id="ARBA00000085"/>
    </source>
</evidence>
<evidence type="ECO:0000256" key="15">
    <source>
        <dbReference type="PROSITE-ProRule" id="PRU00169"/>
    </source>
</evidence>
<evidence type="ECO:0000259" key="17">
    <source>
        <dbReference type="PROSITE" id="PS50110"/>
    </source>
</evidence>
<dbReference type="FunFam" id="3.30.565.10:FF:000010">
    <property type="entry name" value="Sensor histidine kinase RcsC"/>
    <property type="match status" value="1"/>
</dbReference>
<dbReference type="Pfam" id="PF00512">
    <property type="entry name" value="HisKA"/>
    <property type="match status" value="1"/>
</dbReference>
<dbReference type="Gene3D" id="3.30.565.10">
    <property type="entry name" value="Histidine kinase-like ATPase, C-terminal domain"/>
    <property type="match status" value="1"/>
</dbReference>
<dbReference type="PRINTS" id="PR00344">
    <property type="entry name" value="BCTRLSENSOR"/>
</dbReference>
<dbReference type="SMART" id="SM00388">
    <property type="entry name" value="HisKA"/>
    <property type="match status" value="1"/>
</dbReference>
<dbReference type="Pfam" id="PF02518">
    <property type="entry name" value="HATPase_c"/>
    <property type="match status" value="1"/>
</dbReference>
<dbReference type="InterPro" id="IPR036641">
    <property type="entry name" value="HPT_dom_sf"/>
</dbReference>
<dbReference type="SUPFAM" id="SSF55785">
    <property type="entry name" value="PYP-like sensor domain (PAS domain)"/>
    <property type="match status" value="1"/>
</dbReference>
<keyword evidence="6 15" id="KW-0597">Phosphoprotein</keyword>
<dbReference type="SMART" id="SM00387">
    <property type="entry name" value="HATPase_c"/>
    <property type="match status" value="1"/>
</dbReference>
<dbReference type="Pfam" id="PF00989">
    <property type="entry name" value="PAS"/>
    <property type="match status" value="1"/>
</dbReference>
<reference evidence="20 21" key="1">
    <citation type="submission" date="2017-02" db="EMBL/GenBank/DDBJ databases">
        <authorList>
            <person name="Peterson S.W."/>
        </authorList>
    </citation>
    <scope>NUCLEOTIDE SEQUENCE [LARGE SCALE GENOMIC DNA]</scope>
    <source>
        <strain evidence="20 21">USBA 369</strain>
    </source>
</reference>
<keyword evidence="13" id="KW-0472">Membrane</keyword>
<keyword evidence="4" id="KW-1003">Cell membrane</keyword>
<dbReference type="GO" id="GO:0006355">
    <property type="term" value="P:regulation of DNA-templated transcription"/>
    <property type="evidence" value="ECO:0007669"/>
    <property type="project" value="InterPro"/>
</dbReference>
<dbReference type="InterPro" id="IPR001789">
    <property type="entry name" value="Sig_transdc_resp-reg_receiver"/>
</dbReference>
<dbReference type="InterPro" id="IPR004358">
    <property type="entry name" value="Sig_transdc_His_kin-like_C"/>
</dbReference>
<evidence type="ECO:0000256" key="13">
    <source>
        <dbReference type="ARBA" id="ARBA00023136"/>
    </source>
</evidence>
<keyword evidence="10" id="KW-0547">Nucleotide-binding</keyword>
<dbReference type="SUPFAM" id="SSF55874">
    <property type="entry name" value="ATPase domain of HSP90 chaperone/DNA topoisomerase II/histidine kinase"/>
    <property type="match status" value="1"/>
</dbReference>
<evidence type="ECO:0000256" key="3">
    <source>
        <dbReference type="ARBA" id="ARBA00012438"/>
    </source>
</evidence>
<dbReference type="InterPro" id="IPR005467">
    <property type="entry name" value="His_kinase_dom"/>
</dbReference>
<dbReference type="InterPro" id="IPR000014">
    <property type="entry name" value="PAS"/>
</dbReference>
<dbReference type="EMBL" id="FUXL01000003">
    <property type="protein sequence ID" value="SJZ84182.1"/>
    <property type="molecule type" value="Genomic_DNA"/>
</dbReference>
<name>A0A1T4NYL0_9HYPH</name>
<dbReference type="PROSITE" id="PS50109">
    <property type="entry name" value="HIS_KIN"/>
    <property type="match status" value="1"/>
</dbReference>
<dbReference type="SUPFAM" id="SSF47384">
    <property type="entry name" value="Homodimeric domain of signal transducing histidine kinase"/>
    <property type="match status" value="1"/>
</dbReference>
<keyword evidence="9" id="KW-0418">Kinase</keyword>